<dbReference type="InterPro" id="IPR016032">
    <property type="entry name" value="Sig_transdc_resp-reg_C-effctor"/>
</dbReference>
<dbReference type="PRINTS" id="PR00364">
    <property type="entry name" value="DISEASERSIST"/>
</dbReference>
<dbReference type="InterPro" id="IPR002182">
    <property type="entry name" value="NB-ARC"/>
</dbReference>
<dbReference type="Pfam" id="PF25872">
    <property type="entry name" value="HTH_77"/>
    <property type="match status" value="1"/>
</dbReference>
<dbReference type="InterPro" id="IPR000792">
    <property type="entry name" value="Tscrpt_reg_LuxR_C"/>
</dbReference>
<dbReference type="CDD" id="cd06170">
    <property type="entry name" value="LuxR_C_like"/>
    <property type="match status" value="1"/>
</dbReference>
<proteinExistence type="predicted"/>
<sequence>MLQPRRPGNLPAETTSFVGRRGELAEIKKRLAAGRLVSLVGPGGVGKTRLAIRAANDLGRGFPGGIWMVELAEIGDQALVGNAVLAALDLRDQAAVNPTALLRSYLSDKELLLVVDNCEHVLPAVAHLVNDLMRAAPGVRVLATSREPLSTAGEHVLPVPSLQLPPPDDPEPLAQLRFNEAVQLFVERAAAASGSFELTADNHATVVELCRRLDGLPLAIELAAVRTRALSPQQIRDRLSDRFELLTTGDRTALPRHQTLRTSVEWSYDLLSPTERRLLARLCVFAARFTLDDAEAVCGSGDVPAALVLDVLSSLLDKSLLVKEEDASIACYRLHETVREYARLRLREAGEEETVERRCFDHYLSRCRRFAAEGRSSLPQWLPWMDQEIDNIRATLHRRVDQGDTRRGLELATSLIWYWITRATTEGVRWLDRLLVSDPEPDAHPWAYFARGFLGVLQNDPAAAAPVLDRAVTSARATGQREVLAQSLAMASIAASMSGDRAISVRLLEEARTVNNTLDDLGAALMTRQAQALNGLLAGDLDAVGSAAAEGARLSREAGDLYSLGMMLMNQGLAALLRGDQDGSRPLFTESLRLARQLDDRVAQCYLLGGLAAGAATAGEPLLAARLLGATETLRAEVGATINAVLAPVLAHATATARASLGVTGFRSEFAAGQGLSRQSAIRLALRESAPAAVSRDNAGTGVLRPREAEVARLIADGLTNREIGGRLFISERTVESHVRNILNKLGFNTRAQIAGWMSASDR</sequence>
<reference evidence="2 3" key="1">
    <citation type="submission" date="2019-03" db="EMBL/GenBank/DDBJ databases">
        <title>Sequencing the genomes of 1000 actinobacteria strains.</title>
        <authorList>
            <person name="Klenk H.-P."/>
        </authorList>
    </citation>
    <scope>NUCLEOTIDE SEQUENCE [LARGE SCALE GENOMIC DNA]</scope>
    <source>
        <strain evidence="2 3">DSM 43805</strain>
    </source>
</reference>
<dbReference type="SUPFAM" id="SSF48452">
    <property type="entry name" value="TPR-like"/>
    <property type="match status" value="1"/>
</dbReference>
<protein>
    <submittedName>
        <fullName evidence="2">Putative ATPase</fullName>
    </submittedName>
</protein>
<dbReference type="Gene3D" id="1.25.40.10">
    <property type="entry name" value="Tetratricopeptide repeat domain"/>
    <property type="match status" value="1"/>
</dbReference>
<dbReference type="PANTHER" id="PTHR47691:SF3">
    <property type="entry name" value="HTH-TYPE TRANSCRIPTIONAL REGULATOR RV0890C-RELATED"/>
    <property type="match status" value="1"/>
</dbReference>
<dbReference type="SUPFAM" id="SSF46894">
    <property type="entry name" value="C-terminal effector domain of the bipartite response regulators"/>
    <property type="match status" value="1"/>
</dbReference>
<dbReference type="GO" id="GO:0003677">
    <property type="term" value="F:DNA binding"/>
    <property type="evidence" value="ECO:0007669"/>
    <property type="project" value="InterPro"/>
</dbReference>
<evidence type="ECO:0000313" key="2">
    <source>
        <dbReference type="EMBL" id="TDO42229.1"/>
    </source>
</evidence>
<organism evidence="2 3">
    <name type="scientific">Paractinoplanes brasiliensis</name>
    <dbReference type="NCBI Taxonomy" id="52695"/>
    <lineage>
        <taxon>Bacteria</taxon>
        <taxon>Bacillati</taxon>
        <taxon>Actinomycetota</taxon>
        <taxon>Actinomycetes</taxon>
        <taxon>Micromonosporales</taxon>
        <taxon>Micromonosporaceae</taxon>
        <taxon>Paractinoplanes</taxon>
    </lineage>
</organism>
<dbReference type="SMART" id="SM00421">
    <property type="entry name" value="HTH_LUXR"/>
    <property type="match status" value="1"/>
</dbReference>
<dbReference type="InterPro" id="IPR027417">
    <property type="entry name" value="P-loop_NTPase"/>
</dbReference>
<dbReference type="RefSeq" id="WP_133876148.1">
    <property type="nucleotide sequence ID" value="NZ_BOMD01000095.1"/>
</dbReference>
<dbReference type="PRINTS" id="PR00038">
    <property type="entry name" value="HTHLUXR"/>
</dbReference>
<keyword evidence="3" id="KW-1185">Reference proteome</keyword>
<dbReference type="InterPro" id="IPR058852">
    <property type="entry name" value="HTH_77"/>
</dbReference>
<dbReference type="Gene3D" id="3.40.50.300">
    <property type="entry name" value="P-loop containing nucleotide triphosphate hydrolases"/>
    <property type="match status" value="1"/>
</dbReference>
<dbReference type="PANTHER" id="PTHR47691">
    <property type="entry name" value="REGULATOR-RELATED"/>
    <property type="match status" value="1"/>
</dbReference>
<comment type="caution">
    <text evidence="2">The sequence shown here is derived from an EMBL/GenBank/DDBJ whole genome shotgun (WGS) entry which is preliminary data.</text>
</comment>
<dbReference type="AlphaFoldDB" id="A0A4R6JZK5"/>
<dbReference type="GO" id="GO:0043531">
    <property type="term" value="F:ADP binding"/>
    <property type="evidence" value="ECO:0007669"/>
    <property type="project" value="InterPro"/>
</dbReference>
<dbReference type="OrthoDB" id="33864at2"/>
<feature type="domain" description="HTH luxR-type" evidence="1">
    <location>
        <begin position="697"/>
        <end position="762"/>
    </location>
</feature>
<dbReference type="SUPFAM" id="SSF52540">
    <property type="entry name" value="P-loop containing nucleoside triphosphate hydrolases"/>
    <property type="match status" value="1"/>
</dbReference>
<dbReference type="Gene3D" id="1.10.10.10">
    <property type="entry name" value="Winged helix-like DNA-binding domain superfamily/Winged helix DNA-binding domain"/>
    <property type="match status" value="2"/>
</dbReference>
<dbReference type="Pfam" id="PF00931">
    <property type="entry name" value="NB-ARC"/>
    <property type="match status" value="1"/>
</dbReference>
<evidence type="ECO:0000313" key="3">
    <source>
        <dbReference type="Proteomes" id="UP000294901"/>
    </source>
</evidence>
<gene>
    <name evidence="2" type="ORF">C8E87_5995</name>
</gene>
<dbReference type="EMBL" id="SNWR01000001">
    <property type="protein sequence ID" value="TDO42229.1"/>
    <property type="molecule type" value="Genomic_DNA"/>
</dbReference>
<dbReference type="PROSITE" id="PS50043">
    <property type="entry name" value="HTH_LUXR_2"/>
    <property type="match status" value="1"/>
</dbReference>
<dbReference type="InterPro" id="IPR036388">
    <property type="entry name" value="WH-like_DNA-bd_sf"/>
</dbReference>
<accession>A0A4R6JZK5</accession>
<dbReference type="Pfam" id="PF00196">
    <property type="entry name" value="GerE"/>
    <property type="match status" value="1"/>
</dbReference>
<dbReference type="PROSITE" id="PS00622">
    <property type="entry name" value="HTH_LUXR_1"/>
    <property type="match status" value="1"/>
</dbReference>
<dbReference type="InterPro" id="IPR011990">
    <property type="entry name" value="TPR-like_helical_dom_sf"/>
</dbReference>
<dbReference type="Proteomes" id="UP000294901">
    <property type="component" value="Unassembled WGS sequence"/>
</dbReference>
<evidence type="ECO:0000259" key="1">
    <source>
        <dbReference type="PROSITE" id="PS50043"/>
    </source>
</evidence>
<dbReference type="GO" id="GO:0006355">
    <property type="term" value="P:regulation of DNA-templated transcription"/>
    <property type="evidence" value="ECO:0007669"/>
    <property type="project" value="InterPro"/>
</dbReference>
<name>A0A4R6JZK5_9ACTN</name>